<dbReference type="PANTHER" id="PTHR44846:SF1">
    <property type="entry name" value="MANNOSYL-D-GLYCERATE TRANSPORT_METABOLISM SYSTEM REPRESSOR MNGR-RELATED"/>
    <property type="match status" value="1"/>
</dbReference>
<name>A0A0E2HBV9_9FIRM</name>
<protein>
    <recommendedName>
        <fullName evidence="4">HTH gntR-type domain-containing protein</fullName>
    </recommendedName>
</protein>
<accession>A0A0E2HBV9</accession>
<dbReference type="RefSeq" id="WP_002583301.1">
    <property type="nucleotide sequence ID" value="NZ_KB851019.1"/>
</dbReference>
<evidence type="ECO:0000256" key="3">
    <source>
        <dbReference type="ARBA" id="ARBA00023163"/>
    </source>
</evidence>
<dbReference type="CDD" id="cd07377">
    <property type="entry name" value="WHTH_GntR"/>
    <property type="match status" value="1"/>
</dbReference>
<dbReference type="PANTHER" id="PTHR44846">
    <property type="entry name" value="MANNOSYL-D-GLYCERATE TRANSPORT/METABOLISM SYSTEM REPRESSOR MNGR-RELATED"/>
    <property type="match status" value="1"/>
</dbReference>
<comment type="caution">
    <text evidence="5">The sequence shown here is derived from an EMBL/GenBank/DDBJ whole genome shotgun (WGS) entry which is preliminary data.</text>
</comment>
<gene>
    <name evidence="5" type="ORF">HMPREF1090_02084</name>
</gene>
<dbReference type="InterPro" id="IPR028978">
    <property type="entry name" value="Chorismate_lyase_/UTRA_dom_sf"/>
</dbReference>
<evidence type="ECO:0000259" key="4">
    <source>
        <dbReference type="PROSITE" id="PS50949"/>
    </source>
</evidence>
<dbReference type="SUPFAM" id="SSF64288">
    <property type="entry name" value="Chorismate lyase-like"/>
    <property type="match status" value="1"/>
</dbReference>
<dbReference type="InterPro" id="IPR036390">
    <property type="entry name" value="WH_DNA-bd_sf"/>
</dbReference>
<dbReference type="SUPFAM" id="SSF46785">
    <property type="entry name" value="Winged helix' DNA-binding domain"/>
    <property type="match status" value="1"/>
</dbReference>
<evidence type="ECO:0000313" key="5">
    <source>
        <dbReference type="EMBL" id="ENZ16643.1"/>
    </source>
</evidence>
<proteinExistence type="predicted"/>
<dbReference type="AlphaFoldDB" id="A0A0E2HBV9"/>
<dbReference type="Pfam" id="PF00392">
    <property type="entry name" value="GntR"/>
    <property type="match status" value="1"/>
</dbReference>
<dbReference type="InterPro" id="IPR036388">
    <property type="entry name" value="WH-like_DNA-bd_sf"/>
</dbReference>
<dbReference type="GO" id="GO:0045892">
    <property type="term" value="P:negative regulation of DNA-templated transcription"/>
    <property type="evidence" value="ECO:0007669"/>
    <property type="project" value="TreeGrafter"/>
</dbReference>
<dbReference type="GeneID" id="57960150"/>
<dbReference type="PRINTS" id="PR00035">
    <property type="entry name" value="HTHGNTR"/>
</dbReference>
<organism evidence="5 6">
    <name type="scientific">[Clostridium] clostridioforme 90A8</name>
    <dbReference type="NCBI Taxonomy" id="999408"/>
    <lineage>
        <taxon>Bacteria</taxon>
        <taxon>Bacillati</taxon>
        <taxon>Bacillota</taxon>
        <taxon>Clostridia</taxon>
        <taxon>Lachnospirales</taxon>
        <taxon>Lachnospiraceae</taxon>
        <taxon>Enterocloster</taxon>
    </lineage>
</organism>
<dbReference type="FunFam" id="1.10.10.10:FF:000079">
    <property type="entry name" value="GntR family transcriptional regulator"/>
    <property type="match status" value="1"/>
</dbReference>
<dbReference type="Gene3D" id="1.10.10.10">
    <property type="entry name" value="Winged helix-like DNA-binding domain superfamily/Winged helix DNA-binding domain"/>
    <property type="match status" value="1"/>
</dbReference>
<evidence type="ECO:0000256" key="2">
    <source>
        <dbReference type="ARBA" id="ARBA00023125"/>
    </source>
</evidence>
<feature type="domain" description="HTH gntR-type" evidence="4">
    <location>
        <begin position="14"/>
        <end position="82"/>
    </location>
</feature>
<dbReference type="InterPro" id="IPR011663">
    <property type="entry name" value="UTRA"/>
</dbReference>
<dbReference type="Proteomes" id="UP000013085">
    <property type="component" value="Unassembled WGS sequence"/>
</dbReference>
<dbReference type="GO" id="GO:0003677">
    <property type="term" value="F:DNA binding"/>
    <property type="evidence" value="ECO:0007669"/>
    <property type="project" value="UniProtKB-KW"/>
</dbReference>
<reference evidence="5 6" key="1">
    <citation type="submission" date="2013-01" db="EMBL/GenBank/DDBJ databases">
        <title>The Genome Sequence of Clostridium clostridioforme 90A8.</title>
        <authorList>
            <consortium name="The Broad Institute Genome Sequencing Platform"/>
            <person name="Earl A."/>
            <person name="Ward D."/>
            <person name="Feldgarden M."/>
            <person name="Gevers D."/>
            <person name="Courvalin P."/>
            <person name="Lambert T."/>
            <person name="Walker B."/>
            <person name="Young S.K."/>
            <person name="Zeng Q."/>
            <person name="Gargeya S."/>
            <person name="Fitzgerald M."/>
            <person name="Haas B."/>
            <person name="Abouelleil A."/>
            <person name="Alvarado L."/>
            <person name="Arachchi H.M."/>
            <person name="Berlin A.M."/>
            <person name="Chapman S.B."/>
            <person name="Dewar J."/>
            <person name="Goldberg J."/>
            <person name="Griggs A."/>
            <person name="Gujja S."/>
            <person name="Hansen M."/>
            <person name="Howarth C."/>
            <person name="Imamovic A."/>
            <person name="Larimer J."/>
            <person name="McCowan C."/>
            <person name="Murphy C."/>
            <person name="Neiman D."/>
            <person name="Pearson M."/>
            <person name="Priest M."/>
            <person name="Roberts A."/>
            <person name="Saif S."/>
            <person name="Shea T."/>
            <person name="Sisk P."/>
            <person name="Sykes S."/>
            <person name="Wortman J."/>
            <person name="Nusbaum C."/>
            <person name="Birren B."/>
        </authorList>
    </citation>
    <scope>NUCLEOTIDE SEQUENCE [LARGE SCALE GENOMIC DNA]</scope>
    <source>
        <strain evidence="5 6">90A8</strain>
    </source>
</reference>
<sequence>MTMFTKEINKDVPIPLYYQLKNIIKTDIENGTLKTGDTIPTEMEIMSHYNISRFTVRQAISELVNEGYLVRKTSKGTFVTEPNKKTSFIKSFEPFHQQIQELGKTPHTELLDMSVMTPDDRIRELLCLGANDKVISLFRRRFADATPVVTIQNYLPYNLCHFVLSHDFKDVSLYNLFMSRPETCIDNTRTIVSAETATPEDVKLLEVKPGSPMLCFNNISTTSDGTIIDYAYAHYRGDMNKFEINESPK</sequence>
<dbReference type="SMART" id="SM00866">
    <property type="entry name" value="UTRA"/>
    <property type="match status" value="1"/>
</dbReference>
<dbReference type="InterPro" id="IPR050679">
    <property type="entry name" value="Bact_HTH_transcr_reg"/>
</dbReference>
<dbReference type="PROSITE" id="PS50949">
    <property type="entry name" value="HTH_GNTR"/>
    <property type="match status" value="1"/>
</dbReference>
<evidence type="ECO:0000313" key="6">
    <source>
        <dbReference type="Proteomes" id="UP000013085"/>
    </source>
</evidence>
<dbReference type="HOGENOM" id="CLU_063236_8_2_9"/>
<dbReference type="SMART" id="SM00345">
    <property type="entry name" value="HTH_GNTR"/>
    <property type="match status" value="1"/>
</dbReference>
<dbReference type="PATRIC" id="fig|999408.3.peg.2232"/>
<evidence type="ECO:0000256" key="1">
    <source>
        <dbReference type="ARBA" id="ARBA00023015"/>
    </source>
</evidence>
<dbReference type="Pfam" id="PF07702">
    <property type="entry name" value="UTRA"/>
    <property type="match status" value="1"/>
</dbReference>
<dbReference type="EMBL" id="AGYR01000019">
    <property type="protein sequence ID" value="ENZ16643.1"/>
    <property type="molecule type" value="Genomic_DNA"/>
</dbReference>
<dbReference type="InterPro" id="IPR000524">
    <property type="entry name" value="Tscrpt_reg_HTH_GntR"/>
</dbReference>
<dbReference type="Gene3D" id="3.40.1410.10">
    <property type="entry name" value="Chorismate lyase-like"/>
    <property type="match status" value="1"/>
</dbReference>
<keyword evidence="1" id="KW-0805">Transcription regulation</keyword>
<keyword evidence="2" id="KW-0238">DNA-binding</keyword>
<dbReference type="GO" id="GO:0003700">
    <property type="term" value="F:DNA-binding transcription factor activity"/>
    <property type="evidence" value="ECO:0007669"/>
    <property type="project" value="InterPro"/>
</dbReference>
<keyword evidence="3" id="KW-0804">Transcription</keyword>